<dbReference type="VEuPathDB" id="FungiDB:RhiirFUN_014080"/>
<proteinExistence type="predicted"/>
<feature type="compositionally biased region" description="Acidic residues" evidence="1">
    <location>
        <begin position="66"/>
        <end position="77"/>
    </location>
</feature>
<feature type="compositionally biased region" description="Acidic residues" evidence="1">
    <location>
        <begin position="147"/>
        <end position="158"/>
    </location>
</feature>
<dbReference type="EMBL" id="KI277199">
    <property type="protein sequence ID" value="ESA20577.1"/>
    <property type="molecule type" value="Genomic_DNA"/>
</dbReference>
<feature type="region of interest" description="Disordered" evidence="1">
    <location>
        <begin position="24"/>
        <end position="188"/>
    </location>
</feature>
<evidence type="ECO:0000256" key="1">
    <source>
        <dbReference type="SAM" id="MobiDB-lite"/>
    </source>
</evidence>
<evidence type="ECO:0000313" key="2">
    <source>
        <dbReference type="EMBL" id="ESA20577.1"/>
    </source>
</evidence>
<feature type="compositionally biased region" description="Low complexity" evidence="1">
    <location>
        <begin position="133"/>
        <end position="143"/>
    </location>
</feature>
<feature type="compositionally biased region" description="Basic and acidic residues" evidence="1">
    <location>
        <begin position="168"/>
        <end position="187"/>
    </location>
</feature>
<feature type="compositionally biased region" description="Basic and acidic residues" evidence="1">
    <location>
        <begin position="239"/>
        <end position="250"/>
    </location>
</feature>
<protein>
    <submittedName>
        <fullName evidence="2">Uncharacterized protein</fullName>
    </submittedName>
</protein>
<reference evidence="2" key="1">
    <citation type="submission" date="2013-07" db="EMBL/GenBank/DDBJ databases">
        <title>The genome of an arbuscular mycorrhizal fungus provides insights into the evolution of the oldest plant symbiosis.</title>
        <authorList>
            <consortium name="DOE Joint Genome Institute"/>
            <person name="Tisserant E."/>
            <person name="Malbreil M."/>
            <person name="Kuo A."/>
            <person name="Kohler A."/>
            <person name="Symeonidi A."/>
            <person name="Balestrini R."/>
            <person name="Charron P."/>
            <person name="Duensing N."/>
            <person name="Frei-dit-Frey N."/>
            <person name="Gianinazzi-Pearson V."/>
            <person name="Gilbert B."/>
            <person name="Handa Y."/>
            <person name="Hijri M."/>
            <person name="Kaul R."/>
            <person name="Kawaguchi M."/>
            <person name="Krajinski F."/>
            <person name="Lammers P."/>
            <person name="Lapierre D."/>
            <person name="Masclaux F.G."/>
            <person name="Murat C."/>
            <person name="Morin E."/>
            <person name="Ndikumana S."/>
            <person name="Pagni M."/>
            <person name="Petitpierre D."/>
            <person name="Requena N."/>
            <person name="Rosikiewicz P."/>
            <person name="Riley R."/>
            <person name="Saito K."/>
            <person name="San Clemente H."/>
            <person name="Shapiro H."/>
            <person name="van Tuinen D."/>
            <person name="Becard G."/>
            <person name="Bonfante P."/>
            <person name="Paszkowski U."/>
            <person name="Shachar-Hill Y."/>
            <person name="Young J.P."/>
            <person name="Sanders I.R."/>
            <person name="Henrissat B."/>
            <person name="Rensing S.A."/>
            <person name="Grigoriev I.V."/>
            <person name="Corradi N."/>
            <person name="Roux C."/>
            <person name="Martin F."/>
        </authorList>
    </citation>
    <scope>NUCLEOTIDE SEQUENCE</scope>
    <source>
        <strain evidence="2">DAOM 197198</strain>
    </source>
</reference>
<sequence length="250" mass="28223">MLKMSAKKSQNNTSIITSNITSLKINSNESKYLNNEVDDKVQKIQESSKQQGDDDEDLSDLANGGWEDDFTDNEDDVESRKEWETLEFLCNISKTSKNDPYKDEDDDDDDDDDEDEDEDDEDDEDDDVKNGTDSKSGSSIIDSNSEKDDDDYNDDCDDGSNGSAVERNGLEKNIKDSENNKNNKIKDVQTFSDEIDPFAKNIKQLLPIPQSNIENRKKRLSENDNEIGVGIPSQKTKKPKDDKLGNKKSP</sequence>
<feature type="compositionally biased region" description="Acidic residues" evidence="1">
    <location>
        <begin position="102"/>
        <end position="127"/>
    </location>
</feature>
<accession>U9ULM4</accession>
<dbReference type="HOGENOM" id="CLU_1111847_0_0_1"/>
<name>U9ULM4_RHIID</name>
<gene>
    <name evidence="2" type="ORF">GLOINDRAFT_127721</name>
</gene>
<organism evidence="2">
    <name type="scientific">Rhizophagus irregularis (strain DAOM 181602 / DAOM 197198 / MUCL 43194)</name>
    <name type="common">Arbuscular mycorrhizal fungus</name>
    <name type="synonym">Glomus intraradices</name>
    <dbReference type="NCBI Taxonomy" id="747089"/>
    <lineage>
        <taxon>Eukaryota</taxon>
        <taxon>Fungi</taxon>
        <taxon>Fungi incertae sedis</taxon>
        <taxon>Mucoromycota</taxon>
        <taxon>Glomeromycotina</taxon>
        <taxon>Glomeromycetes</taxon>
        <taxon>Glomerales</taxon>
        <taxon>Glomeraceae</taxon>
        <taxon>Rhizophagus</taxon>
    </lineage>
</organism>
<feature type="region of interest" description="Disordered" evidence="1">
    <location>
        <begin position="208"/>
        <end position="250"/>
    </location>
</feature>
<dbReference type="AlphaFoldDB" id="U9ULM4"/>